<dbReference type="EMBL" id="MEUA01000062">
    <property type="protein sequence ID" value="OGC13026.1"/>
    <property type="molecule type" value="Genomic_DNA"/>
</dbReference>
<name>A0A1F4RXW1_UNCSA</name>
<dbReference type="Proteomes" id="UP000177905">
    <property type="component" value="Unassembled WGS sequence"/>
</dbReference>
<organism evidence="3 4">
    <name type="scientific">candidate division WOR-1 bacterium RIFOXYB2_FULL_36_35</name>
    <dbReference type="NCBI Taxonomy" id="1802578"/>
    <lineage>
        <taxon>Bacteria</taxon>
        <taxon>Bacillati</taxon>
        <taxon>Saganbacteria</taxon>
    </lineage>
</organism>
<feature type="chain" id="PRO_5009514335" description="Outer membrane protein beta-barrel domain-containing protein" evidence="2">
    <location>
        <begin position="25"/>
        <end position="243"/>
    </location>
</feature>
<feature type="compositionally biased region" description="Acidic residues" evidence="1">
    <location>
        <begin position="47"/>
        <end position="56"/>
    </location>
</feature>
<evidence type="ECO:0000256" key="2">
    <source>
        <dbReference type="SAM" id="SignalP"/>
    </source>
</evidence>
<evidence type="ECO:0000313" key="3">
    <source>
        <dbReference type="EMBL" id="OGC13026.1"/>
    </source>
</evidence>
<proteinExistence type="predicted"/>
<dbReference type="AlphaFoldDB" id="A0A1F4RXW1"/>
<protein>
    <recommendedName>
        <fullName evidence="5">Outer membrane protein beta-barrel domain-containing protein</fullName>
    </recommendedName>
</protein>
<gene>
    <name evidence="3" type="ORF">A2290_00430</name>
</gene>
<evidence type="ECO:0008006" key="5">
    <source>
        <dbReference type="Google" id="ProtNLM"/>
    </source>
</evidence>
<accession>A0A1F4RXW1</accession>
<keyword evidence="2" id="KW-0732">Signal</keyword>
<feature type="signal peptide" evidence="2">
    <location>
        <begin position="1"/>
        <end position="24"/>
    </location>
</feature>
<evidence type="ECO:0000313" key="4">
    <source>
        <dbReference type="Proteomes" id="UP000177905"/>
    </source>
</evidence>
<reference evidence="3 4" key="1">
    <citation type="journal article" date="2016" name="Nat. Commun.">
        <title>Thousands of microbial genomes shed light on interconnected biogeochemical processes in an aquifer system.</title>
        <authorList>
            <person name="Anantharaman K."/>
            <person name="Brown C.T."/>
            <person name="Hug L.A."/>
            <person name="Sharon I."/>
            <person name="Castelle C.J."/>
            <person name="Probst A.J."/>
            <person name="Thomas B.C."/>
            <person name="Singh A."/>
            <person name="Wilkins M.J."/>
            <person name="Karaoz U."/>
            <person name="Brodie E.L."/>
            <person name="Williams K.H."/>
            <person name="Hubbard S.S."/>
            <person name="Banfield J.F."/>
        </authorList>
    </citation>
    <scope>NUCLEOTIDE SEQUENCE [LARGE SCALE GENOMIC DNA]</scope>
</reference>
<comment type="caution">
    <text evidence="3">The sequence shown here is derived from an EMBL/GenBank/DDBJ whole genome shotgun (WGS) entry which is preliminary data.</text>
</comment>
<evidence type="ECO:0000256" key="1">
    <source>
        <dbReference type="SAM" id="MobiDB-lite"/>
    </source>
</evidence>
<feature type="compositionally biased region" description="Pro residues" evidence="1">
    <location>
        <begin position="59"/>
        <end position="68"/>
    </location>
</feature>
<feature type="region of interest" description="Disordered" evidence="1">
    <location>
        <begin position="44"/>
        <end position="78"/>
    </location>
</feature>
<sequence length="243" mass="25563">MKKISFILILLLASGFVFTNKAIAESKVVKKTIKKVIQPEIAPVEAPETESTEEALPELSPPPPPPQPEKMTELPKEPKGVFGWGTNADITASYLYNLSGQQGLFGTVGLRGDIIFSDPLKMGEKFGLSEDAVEYKVGLGYIMGSGTNDAPINAIPLFADAIVYLKEGSLNGADPFVGAGLNINLIGRDGKTGGLGGKLYGGILADLGLQAKTEFSVGYESISIGNGPSTSGIVFFATQPLKL</sequence>